<accession>A0A8S5RG12</accession>
<name>A0A8S5RG12_9VIRU</name>
<organism evidence="1">
    <name type="scientific">virus sp. ct5rm7</name>
    <dbReference type="NCBI Taxonomy" id="2827298"/>
    <lineage>
        <taxon>Viruses</taxon>
    </lineage>
</organism>
<protein>
    <submittedName>
        <fullName evidence="1">Uncharacterized protein</fullName>
    </submittedName>
</protein>
<evidence type="ECO:0000313" key="1">
    <source>
        <dbReference type="EMBL" id="DAE30326.1"/>
    </source>
</evidence>
<reference evidence="1" key="1">
    <citation type="journal article" date="2021" name="Proc. Natl. Acad. Sci. U.S.A.">
        <title>A Catalog of Tens of Thousands of Viruses from Human Metagenomes Reveals Hidden Associations with Chronic Diseases.</title>
        <authorList>
            <person name="Tisza M.J."/>
            <person name="Buck C.B."/>
        </authorList>
    </citation>
    <scope>NUCLEOTIDE SEQUENCE</scope>
    <source>
        <strain evidence="1">Ct5rm7</strain>
    </source>
</reference>
<sequence length="215" mass="24476">MNRYDFIKFGGYVRWADDSMDTPRRMKVCLPVEEPVEDNTKIELIPTDEDNPDIIVSHPVRAADLVPYVDSFQEGYWKAMMTAEVNGAGKDILLAMLKESGLCLMESVTLMLQSNACKLLPVLCRLFPEVEDMFVTITWEDKEYLARRLTIFRGTDDEENILVSVTSLEHKLIDESTGAPFSDKAEAVDGEIYYYLTDEEMLLPEERLVTIAESA</sequence>
<proteinExistence type="predicted"/>
<dbReference type="EMBL" id="BK059103">
    <property type="protein sequence ID" value="DAE30326.1"/>
    <property type="molecule type" value="Genomic_DNA"/>
</dbReference>